<gene>
    <name evidence="2" type="ORF">NS506_05705</name>
    <name evidence="3" type="ORF">NSK11_contig00073-0021</name>
</gene>
<dbReference type="EMBL" id="BBYQ01000073">
    <property type="protein sequence ID" value="GAP30143.1"/>
    <property type="molecule type" value="Genomic_DNA"/>
</dbReference>
<dbReference type="RefSeq" id="WP_033088820.1">
    <property type="nucleotide sequence ID" value="NZ_AP017900.1"/>
</dbReference>
<evidence type="ECO:0000313" key="5">
    <source>
        <dbReference type="Proteomes" id="UP000180166"/>
    </source>
</evidence>
<keyword evidence="1" id="KW-1133">Transmembrane helix</keyword>
<accession>A0A0B8N8N3</accession>
<protein>
    <submittedName>
        <fullName evidence="3">Uncharacterized protein</fullName>
    </submittedName>
</protein>
<evidence type="ECO:0000313" key="2">
    <source>
        <dbReference type="EMBL" id="APA99748.1"/>
    </source>
</evidence>
<reference evidence="2 5" key="3">
    <citation type="submission" date="2016-10" db="EMBL/GenBank/DDBJ databases">
        <title>Genome sequence of Nocardia seriolae strain EM150506, isolated from Anguila japonica.</title>
        <authorList>
            <person name="Han H.-J."/>
        </authorList>
    </citation>
    <scope>NUCLEOTIDE SEQUENCE [LARGE SCALE GENOMIC DNA]</scope>
    <source>
        <strain evidence="2 5">EM150506</strain>
    </source>
</reference>
<dbReference type="GeneID" id="93375679"/>
<name>A0A0B8N8N3_9NOCA</name>
<sequence>MLSFTGRGRIAGAVSATALFAAGLLLSTDTLDQTLPGDVGFGTFGLGAWLLFAATVLALLVTVLAGFAAARAGFVAAPGAGRDRATGVDAAADAGAVAATVTDPVVAVVNPPVADRR</sequence>
<evidence type="ECO:0000313" key="4">
    <source>
        <dbReference type="Proteomes" id="UP000037179"/>
    </source>
</evidence>
<reference evidence="4" key="1">
    <citation type="submission" date="2015-07" db="EMBL/GenBank/DDBJ databases">
        <title>Nocardia seriolae U-1 whole genome shotgun sequence.</title>
        <authorList>
            <person name="Imajoh M."/>
            <person name="Fukumoto Y."/>
            <person name="Sukeda M."/>
            <person name="Yamane J."/>
            <person name="Yamasaki K."/>
            <person name="Shimizu M."/>
            <person name="Ohnishi K."/>
            <person name="Oshima S."/>
        </authorList>
    </citation>
    <scope>NUCLEOTIDE SEQUENCE [LARGE SCALE GENOMIC DNA]</scope>
    <source>
        <strain evidence="4">U-1</strain>
    </source>
</reference>
<dbReference type="EMBL" id="CP017839">
    <property type="protein sequence ID" value="APA99748.1"/>
    <property type="molecule type" value="Genomic_DNA"/>
</dbReference>
<dbReference type="Proteomes" id="UP000180166">
    <property type="component" value="Chromosome"/>
</dbReference>
<dbReference type="Proteomes" id="UP000037179">
    <property type="component" value="Unassembled WGS sequence"/>
</dbReference>
<reference evidence="3 4" key="2">
    <citation type="journal article" date="2016" name="Genome Announc.">
        <title>Draft Genome Sequence of Erythromycin- and Oxytetracycline-Sensitive Nocardia seriolae Strain U-1 (NBRC 110359).</title>
        <authorList>
            <person name="Imajoh M."/>
            <person name="Sukeda M."/>
            <person name="Shimizu M."/>
            <person name="Yamane J."/>
            <person name="Ohnishi K."/>
            <person name="Oshima S."/>
        </authorList>
    </citation>
    <scope>NUCLEOTIDE SEQUENCE [LARGE SCALE GENOMIC DNA]</scope>
    <source>
        <strain evidence="3 4">U-1</strain>
    </source>
</reference>
<organism evidence="3 4">
    <name type="scientific">Nocardia seriolae</name>
    <dbReference type="NCBI Taxonomy" id="37332"/>
    <lineage>
        <taxon>Bacteria</taxon>
        <taxon>Bacillati</taxon>
        <taxon>Actinomycetota</taxon>
        <taxon>Actinomycetes</taxon>
        <taxon>Mycobacteriales</taxon>
        <taxon>Nocardiaceae</taxon>
        <taxon>Nocardia</taxon>
    </lineage>
</organism>
<feature type="transmembrane region" description="Helical" evidence="1">
    <location>
        <begin position="51"/>
        <end position="74"/>
    </location>
</feature>
<dbReference type="AlphaFoldDB" id="A0A0B8N8N3"/>
<evidence type="ECO:0000256" key="1">
    <source>
        <dbReference type="SAM" id="Phobius"/>
    </source>
</evidence>
<proteinExistence type="predicted"/>
<keyword evidence="1" id="KW-0812">Transmembrane</keyword>
<dbReference type="KEGG" id="nsr:NS506_05705"/>
<evidence type="ECO:0000313" key="3">
    <source>
        <dbReference type="EMBL" id="GAP30143.1"/>
    </source>
</evidence>
<keyword evidence="1" id="KW-0472">Membrane</keyword>
<keyword evidence="4" id="KW-1185">Reference proteome</keyword>